<keyword evidence="3" id="KW-0489">Methyltransferase</keyword>
<sequence length="853" mass="95415">MPPQTFIVLVNGHAIIQFWWLQQSNLLLNHLILYQCIDYTSQEVSLCSISTEQLMAPAKTKIAKACKAMKKLGYSGETVKPILTNLLKLYGNKWKLIEEGNYRVLVEAVLDSEEQKAQSDKSEQPDDWSEDEDEDNEPLLKRSKRNRHENPSSPLLHSSIPSSSNVENQPPISQRMAETAYDYHLDKDAKLKAPCSSKSCHEKGKGKTSSSPLSYRAVEQKKESKSLYDLESDESNSSLPSALPENGGDDSDSFHVVSEKRLITCKDLVLHSEDEFPDYDVPPDLILPDSPKLLTLGSSGGKCSNAKANCSMFPEVVDLDSEDTSRSLPKNASSVGNQSESTNYEQSKAEKNVTGDRDFMKLDIASSSKGEVKITLIFKSSLRSGFKVPSLEEVLKQVEDTIPQTGFSMQRLMNDVCECFLAAGTTSTHTVSGNSKDSNSHTVSDVGLDRQLSLYDESINIDGPSKFDGVLEVSPEISRCLRSMELELSREGCNGMGRKDLELNNLLPSSSRNMTVPEHQCHYIKDITKGHEFHEISLINEINNEPDPTFGYISKNVVYQNAYLKFLLARISEEKCCSKCFGDCLSLEIPCACASETGGEFAYAPGGFLMEKFLESCISMNHSAQERNLFYCQDCPLKKSNVNSLSDTCEGHVVRKFIKECWYKCGCSMKCGNRVVQQGIRVKLQVFMTPDQKGWGLRTLEVVPKGAFICEYVGEVVTTTELFERNVQNYGGKHTHGVVLDADWKSEVILKDEKALFLDATGYGNIARFINHRCVDANLVEIPVQVETTDHHYYHLAFFTTRKINAFEELTWDYGIDFNDPVKAFECHCGSNFCRGRKSVKRIRTSPLAYGSL</sequence>
<dbReference type="PANTHER" id="PTHR46450:SF24">
    <property type="entry name" value="HISTONE-LYSINE N-METHYLTRANSFERASE SUVR4"/>
    <property type="match status" value="1"/>
</dbReference>
<feature type="region of interest" description="Disordered" evidence="6">
    <location>
        <begin position="194"/>
        <end position="253"/>
    </location>
</feature>
<dbReference type="SMART" id="SM00468">
    <property type="entry name" value="PreSET"/>
    <property type="match status" value="1"/>
</dbReference>
<feature type="compositionally biased region" description="Low complexity" evidence="6">
    <location>
        <begin position="151"/>
        <end position="164"/>
    </location>
</feature>
<feature type="domain" description="Post-SET" evidence="8">
    <location>
        <begin position="823"/>
        <end position="839"/>
    </location>
</feature>
<evidence type="ECO:0000256" key="3">
    <source>
        <dbReference type="ARBA" id="ARBA00022603"/>
    </source>
</evidence>
<accession>A0ABD3SUK9</accession>
<dbReference type="InterPro" id="IPR043017">
    <property type="entry name" value="WIYLD_dom_sf"/>
</dbReference>
<evidence type="ECO:0000256" key="5">
    <source>
        <dbReference type="ARBA" id="ARBA00022691"/>
    </source>
</evidence>
<evidence type="ECO:0000256" key="2">
    <source>
        <dbReference type="ARBA" id="ARBA00022454"/>
    </source>
</evidence>
<dbReference type="Proteomes" id="UP001634393">
    <property type="component" value="Unassembled WGS sequence"/>
</dbReference>
<dbReference type="Pfam" id="PF10440">
    <property type="entry name" value="WIYLD"/>
    <property type="match status" value="1"/>
</dbReference>
<feature type="domain" description="SET" evidence="7">
    <location>
        <begin position="682"/>
        <end position="815"/>
    </location>
</feature>
<dbReference type="InterPro" id="IPR007728">
    <property type="entry name" value="Pre-SET_dom"/>
</dbReference>
<feature type="compositionally biased region" description="Polar residues" evidence="6">
    <location>
        <begin position="326"/>
        <end position="346"/>
    </location>
</feature>
<dbReference type="Gene3D" id="2.170.270.10">
    <property type="entry name" value="SET domain"/>
    <property type="match status" value="1"/>
</dbReference>
<protein>
    <submittedName>
        <fullName evidence="9">Uncharacterized protein</fullName>
    </submittedName>
</protein>
<evidence type="ECO:0000313" key="10">
    <source>
        <dbReference type="Proteomes" id="UP001634393"/>
    </source>
</evidence>
<evidence type="ECO:0000259" key="7">
    <source>
        <dbReference type="PROSITE" id="PS50280"/>
    </source>
</evidence>
<dbReference type="InterPro" id="IPR003616">
    <property type="entry name" value="Post-SET_dom"/>
</dbReference>
<dbReference type="InterPro" id="IPR018848">
    <property type="entry name" value="WIYLD_domain"/>
</dbReference>
<dbReference type="AlphaFoldDB" id="A0ABD3SUK9"/>
<proteinExistence type="predicted"/>
<reference evidence="9 10" key="1">
    <citation type="submission" date="2024-12" db="EMBL/GenBank/DDBJ databases">
        <title>The unique morphological basis and parallel evolutionary history of personate flowers in Penstemon.</title>
        <authorList>
            <person name="Depatie T.H."/>
            <person name="Wessinger C.A."/>
        </authorList>
    </citation>
    <scope>NUCLEOTIDE SEQUENCE [LARGE SCALE GENOMIC DNA]</scope>
    <source>
        <strain evidence="9">WTNN_2</strain>
        <tissue evidence="9">Leaf</tissue>
    </source>
</reference>
<dbReference type="PANTHER" id="PTHR46450">
    <property type="entry name" value="INACTIVE HISTONE-LYSINE N-METHYLTRANSFERASE SUVR1-RELATED"/>
    <property type="match status" value="1"/>
</dbReference>
<dbReference type="InterPro" id="IPR025776">
    <property type="entry name" value="SUVR4/1/2"/>
</dbReference>
<feature type="region of interest" description="Disordered" evidence="6">
    <location>
        <begin position="321"/>
        <end position="352"/>
    </location>
</feature>
<comment type="subcellular location">
    <subcellularLocation>
        <location evidence="1">Chromosome</location>
    </subcellularLocation>
</comment>
<dbReference type="GO" id="GO:0005694">
    <property type="term" value="C:chromosome"/>
    <property type="evidence" value="ECO:0007669"/>
    <property type="project" value="UniProtKB-SubCell"/>
</dbReference>
<dbReference type="GO" id="GO:0008168">
    <property type="term" value="F:methyltransferase activity"/>
    <property type="evidence" value="ECO:0007669"/>
    <property type="project" value="UniProtKB-KW"/>
</dbReference>
<gene>
    <name evidence="9" type="ORF">ACJIZ3_017091</name>
</gene>
<evidence type="ECO:0000313" key="9">
    <source>
        <dbReference type="EMBL" id="KAL3828289.1"/>
    </source>
</evidence>
<feature type="compositionally biased region" description="Basic and acidic residues" evidence="6">
    <location>
        <begin position="218"/>
        <end position="228"/>
    </location>
</feature>
<keyword evidence="2" id="KW-0158">Chromosome</keyword>
<evidence type="ECO:0000256" key="6">
    <source>
        <dbReference type="SAM" id="MobiDB-lite"/>
    </source>
</evidence>
<dbReference type="Pfam" id="PF00856">
    <property type="entry name" value="SET"/>
    <property type="match status" value="1"/>
</dbReference>
<name>A0ABD3SUK9_9LAMI</name>
<keyword evidence="5" id="KW-0949">S-adenosyl-L-methionine</keyword>
<evidence type="ECO:0000256" key="4">
    <source>
        <dbReference type="ARBA" id="ARBA00022679"/>
    </source>
</evidence>
<organism evidence="9 10">
    <name type="scientific">Penstemon smallii</name>
    <dbReference type="NCBI Taxonomy" id="265156"/>
    <lineage>
        <taxon>Eukaryota</taxon>
        <taxon>Viridiplantae</taxon>
        <taxon>Streptophyta</taxon>
        <taxon>Embryophyta</taxon>
        <taxon>Tracheophyta</taxon>
        <taxon>Spermatophyta</taxon>
        <taxon>Magnoliopsida</taxon>
        <taxon>eudicotyledons</taxon>
        <taxon>Gunneridae</taxon>
        <taxon>Pentapetalae</taxon>
        <taxon>asterids</taxon>
        <taxon>lamiids</taxon>
        <taxon>Lamiales</taxon>
        <taxon>Plantaginaceae</taxon>
        <taxon>Cheloneae</taxon>
        <taxon>Penstemon</taxon>
    </lineage>
</organism>
<dbReference type="PROSITE" id="PS50868">
    <property type="entry name" value="POST_SET"/>
    <property type="match status" value="1"/>
</dbReference>
<keyword evidence="10" id="KW-1185">Reference proteome</keyword>
<evidence type="ECO:0000256" key="1">
    <source>
        <dbReference type="ARBA" id="ARBA00004286"/>
    </source>
</evidence>
<dbReference type="Pfam" id="PF05033">
    <property type="entry name" value="Pre-SET"/>
    <property type="match status" value="1"/>
</dbReference>
<dbReference type="InterPro" id="IPR001214">
    <property type="entry name" value="SET_dom"/>
</dbReference>
<dbReference type="Gene3D" id="1.10.8.850">
    <property type="entry name" value="Histone-lysine N methyltransferase , C-terminal domain-like"/>
    <property type="match status" value="1"/>
</dbReference>
<dbReference type="CDD" id="cd10538">
    <property type="entry name" value="SET_SETDB-like"/>
    <property type="match status" value="1"/>
</dbReference>
<keyword evidence="4" id="KW-0808">Transferase</keyword>
<dbReference type="EMBL" id="JBJXBP010000005">
    <property type="protein sequence ID" value="KAL3828289.1"/>
    <property type="molecule type" value="Genomic_DNA"/>
</dbReference>
<dbReference type="SUPFAM" id="SSF82199">
    <property type="entry name" value="SET domain"/>
    <property type="match status" value="1"/>
</dbReference>
<dbReference type="PROSITE" id="PS51580">
    <property type="entry name" value="SAM_MT43_3"/>
    <property type="match status" value="1"/>
</dbReference>
<feature type="compositionally biased region" description="Basic and acidic residues" evidence="6">
    <location>
        <begin position="113"/>
        <end position="124"/>
    </location>
</feature>
<dbReference type="GO" id="GO:0032259">
    <property type="term" value="P:methylation"/>
    <property type="evidence" value="ECO:0007669"/>
    <property type="project" value="UniProtKB-KW"/>
</dbReference>
<dbReference type="SMART" id="SM00317">
    <property type="entry name" value="SET"/>
    <property type="match status" value="1"/>
</dbReference>
<dbReference type="InterPro" id="IPR046341">
    <property type="entry name" value="SET_dom_sf"/>
</dbReference>
<feature type="region of interest" description="Disordered" evidence="6">
    <location>
        <begin position="113"/>
        <end position="170"/>
    </location>
</feature>
<feature type="compositionally biased region" description="Acidic residues" evidence="6">
    <location>
        <begin position="125"/>
        <end position="137"/>
    </location>
</feature>
<dbReference type="PROSITE" id="PS50280">
    <property type="entry name" value="SET"/>
    <property type="match status" value="1"/>
</dbReference>
<comment type="caution">
    <text evidence="9">The sequence shown here is derived from an EMBL/GenBank/DDBJ whole genome shotgun (WGS) entry which is preliminary data.</text>
</comment>
<evidence type="ECO:0000259" key="8">
    <source>
        <dbReference type="PROSITE" id="PS50868"/>
    </source>
</evidence>